<sequence length="252" mass="28147">MSELAEALYRHLLSLLPPGRYPRAGRAADGMVRALAQEEADLIREALEAFPQAFPQYAEGEALSRLGEGRALRRFPPDEPDASYRERVRHAWDWWLRAGTKPGMEAELARLGFVAKVVEGPFENAFDGTWHFGDYEGAFTGPAWAEFILEVSPAGPWTARERAYLRHAVRELKPAHAVLRGVELYAQDRRVFRLRPQAAVVLLDLGAFGDFLFGDTRRVALAGGMSLAAWAEGRMAQAQVFDGSWRFGEVGF</sequence>
<dbReference type="STRING" id="56956.A0O31_02154"/>
<proteinExistence type="predicted"/>
<accession>A0A1J0LXM1</accession>
<evidence type="ECO:0000313" key="2">
    <source>
        <dbReference type="Proteomes" id="UP000182993"/>
    </source>
</evidence>
<dbReference type="RefSeq" id="WP_071677793.1">
    <property type="nucleotide sequence ID" value="NZ_CP016312.1"/>
</dbReference>
<organism evidence="1 2">
    <name type="scientific">Thermus brockianus</name>
    <dbReference type="NCBI Taxonomy" id="56956"/>
    <lineage>
        <taxon>Bacteria</taxon>
        <taxon>Thermotogati</taxon>
        <taxon>Deinococcota</taxon>
        <taxon>Deinococci</taxon>
        <taxon>Thermales</taxon>
        <taxon>Thermaceae</taxon>
        <taxon>Thermus</taxon>
    </lineage>
</organism>
<dbReference type="Proteomes" id="UP000182993">
    <property type="component" value="Chromosome"/>
</dbReference>
<dbReference type="OrthoDB" id="30390at2"/>
<name>A0A1J0LXM1_THEBO</name>
<dbReference type="EMBL" id="CP016312">
    <property type="protein sequence ID" value="APD10207.1"/>
    <property type="molecule type" value="Genomic_DNA"/>
</dbReference>
<reference evidence="2" key="1">
    <citation type="submission" date="2016-06" db="EMBL/GenBank/DDBJ databases">
        <title>Whole genome sequencing of Thermus brockianus strain GE-1.</title>
        <authorList>
            <person name="Schaefers C."/>
            <person name="Blank S."/>
            <person name="Wiebusch S."/>
            <person name="Elleuche S."/>
            <person name="Antranikian G."/>
        </authorList>
    </citation>
    <scope>NUCLEOTIDE SEQUENCE [LARGE SCALE GENOMIC DNA]</scope>
    <source>
        <strain evidence="2">GE-1</strain>
    </source>
</reference>
<dbReference type="KEGG" id="tbc:A0O31_02154"/>
<gene>
    <name evidence="1" type="ORF">A0O31_02154</name>
</gene>
<evidence type="ECO:0000313" key="1">
    <source>
        <dbReference type="EMBL" id="APD10207.1"/>
    </source>
</evidence>
<dbReference type="Pfam" id="PF09684">
    <property type="entry name" value="Tail_P2_I"/>
    <property type="match status" value="1"/>
</dbReference>
<protein>
    <submittedName>
        <fullName evidence="1">Phage tail protein (Tail_P2_I)</fullName>
    </submittedName>
</protein>
<dbReference type="InterPro" id="IPR006521">
    <property type="entry name" value="Tail_protein_I"/>
</dbReference>
<dbReference type="AlphaFoldDB" id="A0A1J0LXM1"/>